<keyword evidence="2" id="KW-1185">Reference proteome</keyword>
<dbReference type="Proteomes" id="UP001239462">
    <property type="component" value="Unassembled WGS sequence"/>
</dbReference>
<gene>
    <name evidence="1" type="ORF">QTN89_28325</name>
</gene>
<accession>A0ABT7PSD2</accession>
<dbReference type="RefSeq" id="WP_289167536.1">
    <property type="nucleotide sequence ID" value="NZ_JASZZN010000043.1"/>
</dbReference>
<reference evidence="1 2" key="1">
    <citation type="submission" date="2023-06" db="EMBL/GenBank/DDBJ databases">
        <title>Roseiconus lacunae JC819 isolated from Gulf of Mannar region, Tamil Nadu.</title>
        <authorList>
            <person name="Pk S."/>
            <person name="Ch S."/>
            <person name="Ch V.R."/>
        </authorList>
    </citation>
    <scope>NUCLEOTIDE SEQUENCE [LARGE SCALE GENOMIC DNA]</scope>
    <source>
        <strain evidence="1 2">JC819</strain>
    </source>
</reference>
<organism evidence="1 2">
    <name type="scientific">Roseiconus lacunae</name>
    <dbReference type="NCBI Taxonomy" id="2605694"/>
    <lineage>
        <taxon>Bacteria</taxon>
        <taxon>Pseudomonadati</taxon>
        <taxon>Planctomycetota</taxon>
        <taxon>Planctomycetia</taxon>
        <taxon>Pirellulales</taxon>
        <taxon>Pirellulaceae</taxon>
        <taxon>Roseiconus</taxon>
    </lineage>
</organism>
<comment type="caution">
    <text evidence="1">The sequence shown here is derived from an EMBL/GenBank/DDBJ whole genome shotgun (WGS) entry which is preliminary data.</text>
</comment>
<name>A0ABT7PSD2_9BACT</name>
<sequence>MTGNTTSTKTSALLFRDADYLLHRQPLDPSLHQLIATCERPDGPESIPDGFAFCGYDIMDSYFGNSTLTNCGPIPEAFTPRDVNRYGLVEKLDAALKIRDTMRRLQPDDPHLGECDVWLLAQHLPRSGEP</sequence>
<evidence type="ECO:0000313" key="2">
    <source>
        <dbReference type="Proteomes" id="UP001239462"/>
    </source>
</evidence>
<dbReference type="EMBL" id="JASZZN010000043">
    <property type="protein sequence ID" value="MDM4019395.1"/>
    <property type="molecule type" value="Genomic_DNA"/>
</dbReference>
<evidence type="ECO:0000313" key="1">
    <source>
        <dbReference type="EMBL" id="MDM4019395.1"/>
    </source>
</evidence>
<proteinExistence type="predicted"/>
<protein>
    <submittedName>
        <fullName evidence="1">Uncharacterized protein</fullName>
    </submittedName>
</protein>